<sequence length="118" mass="13131">MAGKSSEKIKCIFFSEFHITAGPKITFQLESSILSEESKKSQIPALLSDILNSLNQTGSCSLCLNSSCTVHLKVSPQIEDPKPVQDHDVPMFLSDFSRHIDVITMISVFQGPYQRRNS</sequence>
<reference evidence="2" key="1">
    <citation type="submission" date="2022-11" db="EMBL/GenBank/DDBJ databases">
        <title>Centuries of genome instability and evolution in soft-shell clam transmissible cancer (bioRxiv).</title>
        <authorList>
            <person name="Hart S.F.M."/>
            <person name="Yonemitsu M.A."/>
            <person name="Giersch R.M."/>
            <person name="Beal B.F."/>
            <person name="Arriagada G."/>
            <person name="Davis B.W."/>
            <person name="Ostrander E.A."/>
            <person name="Goff S.P."/>
            <person name="Metzger M.J."/>
        </authorList>
    </citation>
    <scope>NUCLEOTIDE SEQUENCE</scope>
    <source>
        <strain evidence="2">MELC-2E11</strain>
        <tissue evidence="2">Siphon/mantle</tissue>
    </source>
</reference>
<protein>
    <submittedName>
        <fullName evidence="2">NPRL2-like protein</fullName>
    </submittedName>
</protein>
<accession>A0ABY7DFG8</accession>
<evidence type="ECO:0000256" key="1">
    <source>
        <dbReference type="ARBA" id="ARBA00008433"/>
    </source>
</evidence>
<dbReference type="Pfam" id="PF06218">
    <property type="entry name" value="NPR2"/>
    <property type="match status" value="1"/>
</dbReference>
<dbReference type="EMBL" id="CP111013">
    <property type="protein sequence ID" value="WAQ96018.1"/>
    <property type="molecule type" value="Genomic_DNA"/>
</dbReference>
<keyword evidence="3" id="KW-1185">Reference proteome</keyword>
<dbReference type="PANTHER" id="PTHR12991">
    <property type="entry name" value="NITROGEN PERMEASE REGULATOR 2/TUMOR SUPPRESSOR CANDIDATE 4"/>
    <property type="match status" value="1"/>
</dbReference>
<comment type="similarity">
    <text evidence="1">Belongs to the NPR2 family.</text>
</comment>
<evidence type="ECO:0000313" key="2">
    <source>
        <dbReference type="EMBL" id="WAQ96018.1"/>
    </source>
</evidence>
<name>A0ABY7DFG8_MYAAR</name>
<proteinExistence type="inferred from homology"/>
<dbReference type="PANTHER" id="PTHR12991:SF10">
    <property type="entry name" value="GATOR COMPLEX PROTEIN NPRL2"/>
    <property type="match status" value="1"/>
</dbReference>
<dbReference type="InterPro" id="IPR009348">
    <property type="entry name" value="NPR2-like"/>
</dbReference>
<evidence type="ECO:0000313" key="3">
    <source>
        <dbReference type="Proteomes" id="UP001164746"/>
    </source>
</evidence>
<gene>
    <name evidence="2" type="ORF">MAR_028708</name>
</gene>
<dbReference type="Proteomes" id="UP001164746">
    <property type="component" value="Chromosome 2"/>
</dbReference>
<organism evidence="2 3">
    <name type="scientific">Mya arenaria</name>
    <name type="common">Soft-shell clam</name>
    <dbReference type="NCBI Taxonomy" id="6604"/>
    <lineage>
        <taxon>Eukaryota</taxon>
        <taxon>Metazoa</taxon>
        <taxon>Spiralia</taxon>
        <taxon>Lophotrochozoa</taxon>
        <taxon>Mollusca</taxon>
        <taxon>Bivalvia</taxon>
        <taxon>Autobranchia</taxon>
        <taxon>Heteroconchia</taxon>
        <taxon>Euheterodonta</taxon>
        <taxon>Imparidentia</taxon>
        <taxon>Neoheterodontei</taxon>
        <taxon>Myida</taxon>
        <taxon>Myoidea</taxon>
        <taxon>Myidae</taxon>
        <taxon>Mya</taxon>
    </lineage>
</organism>